<dbReference type="InterPro" id="IPR052825">
    <property type="entry name" value="CCD-Prefoldin_beta-like"/>
</dbReference>
<feature type="coiled-coil region" evidence="1">
    <location>
        <begin position="10"/>
        <end position="135"/>
    </location>
</feature>
<protein>
    <submittedName>
        <fullName evidence="2">Putative coiled-coil domain-containing protein</fullName>
    </submittedName>
</protein>
<feature type="coiled-coil region" evidence="1">
    <location>
        <begin position="170"/>
        <end position="218"/>
    </location>
</feature>
<feature type="coiled-coil region" evidence="1">
    <location>
        <begin position="429"/>
        <end position="456"/>
    </location>
</feature>
<dbReference type="PANTHER" id="PTHR34479:SF1">
    <property type="entry name" value="COILED-COIL DOMAIN-CONTAINING PROTEIN 30"/>
    <property type="match status" value="1"/>
</dbReference>
<proteinExistence type="predicted"/>
<dbReference type="EMBL" id="MRZV01000091">
    <property type="protein sequence ID" value="PIK59169.1"/>
    <property type="molecule type" value="Genomic_DNA"/>
</dbReference>
<sequence length="545" mass="63890">MICRMKLESLKEESRSVPQLYKELDQLRRQNETALGKLQSSMLSLEEERKKCGSLEKRLNETEGKWEGVVNRYENNEQDLKTKLNQLSRELEASKDDMARSHREIMKLKAEQDRLLKEQEKARELKREVEKVGNIEATMEDFKKDRDVLAKELQVMLSKEKANHVTATSVEVIETEKKTLKEQLNGSLKRQSDLHQDLIKLQSEHQDLKSEFTTTKENLRSTEEVVAVLRGELSRKSKELMNTFDFSREGQAKMEFEVVHLQRNIEEERKSFVKDNCDLKLMLEVEQKKNEELTRVLKEKTEEVANLRREVSRLSLNSIKLDERVQEELKQRQNVDSRNKVLEEELDKLWSQLKEVMDKHAANELSKTELEGELFRIPELQEELDSTLLRLETVQTQASDLAASRKELHVLKEDQIKLKLQLQEDKVYSSLIAQQLEETQEHLKSAEEREKQLAQINSDLKYQLLTTQSELTTIGDKHKNVEDLVKAWRRGRVERSRTENGIQVDTLSEAYGQRGIEFASEPSYMVLFILFMCYKQTLELVSFHP</sequence>
<evidence type="ECO:0000256" key="1">
    <source>
        <dbReference type="SAM" id="Coils"/>
    </source>
</evidence>
<comment type="caution">
    <text evidence="2">The sequence shown here is derived from an EMBL/GenBank/DDBJ whole genome shotgun (WGS) entry which is preliminary data.</text>
</comment>
<evidence type="ECO:0000313" key="2">
    <source>
        <dbReference type="EMBL" id="PIK59169.1"/>
    </source>
</evidence>
<dbReference type="Proteomes" id="UP000230750">
    <property type="component" value="Unassembled WGS sequence"/>
</dbReference>
<organism evidence="2 3">
    <name type="scientific">Stichopus japonicus</name>
    <name type="common">Sea cucumber</name>
    <dbReference type="NCBI Taxonomy" id="307972"/>
    <lineage>
        <taxon>Eukaryota</taxon>
        <taxon>Metazoa</taxon>
        <taxon>Echinodermata</taxon>
        <taxon>Eleutherozoa</taxon>
        <taxon>Echinozoa</taxon>
        <taxon>Holothuroidea</taxon>
        <taxon>Aspidochirotacea</taxon>
        <taxon>Aspidochirotida</taxon>
        <taxon>Stichopodidae</taxon>
        <taxon>Apostichopus</taxon>
    </lineage>
</organism>
<gene>
    <name evidence="2" type="ORF">BSL78_03915</name>
</gene>
<keyword evidence="3" id="KW-1185">Reference proteome</keyword>
<dbReference type="PANTHER" id="PTHR34479">
    <property type="entry name" value="COILED-COIL DOMAIN-CONTAINING PROTEIN 30"/>
    <property type="match status" value="1"/>
</dbReference>
<dbReference type="OrthoDB" id="10007527at2759"/>
<evidence type="ECO:0000313" key="3">
    <source>
        <dbReference type="Proteomes" id="UP000230750"/>
    </source>
</evidence>
<keyword evidence="1" id="KW-0175">Coiled coil</keyword>
<name>A0A2G8LFZ2_STIJA</name>
<dbReference type="STRING" id="307972.A0A2G8LFZ2"/>
<accession>A0A2G8LFZ2</accession>
<feature type="coiled-coil region" evidence="1">
    <location>
        <begin position="283"/>
        <end position="397"/>
    </location>
</feature>
<dbReference type="AlphaFoldDB" id="A0A2G8LFZ2"/>
<reference evidence="2 3" key="1">
    <citation type="journal article" date="2017" name="PLoS Biol.">
        <title>The sea cucumber genome provides insights into morphological evolution and visceral regeneration.</title>
        <authorList>
            <person name="Zhang X."/>
            <person name="Sun L."/>
            <person name="Yuan J."/>
            <person name="Sun Y."/>
            <person name="Gao Y."/>
            <person name="Zhang L."/>
            <person name="Li S."/>
            <person name="Dai H."/>
            <person name="Hamel J.F."/>
            <person name="Liu C."/>
            <person name="Yu Y."/>
            <person name="Liu S."/>
            <person name="Lin W."/>
            <person name="Guo K."/>
            <person name="Jin S."/>
            <person name="Xu P."/>
            <person name="Storey K.B."/>
            <person name="Huan P."/>
            <person name="Zhang T."/>
            <person name="Zhou Y."/>
            <person name="Zhang J."/>
            <person name="Lin C."/>
            <person name="Li X."/>
            <person name="Xing L."/>
            <person name="Huo D."/>
            <person name="Sun M."/>
            <person name="Wang L."/>
            <person name="Mercier A."/>
            <person name="Li F."/>
            <person name="Yang H."/>
            <person name="Xiang J."/>
        </authorList>
    </citation>
    <scope>NUCLEOTIDE SEQUENCE [LARGE SCALE GENOMIC DNA]</scope>
    <source>
        <strain evidence="2">Shaxun</strain>
        <tissue evidence="2">Muscle</tissue>
    </source>
</reference>